<proteinExistence type="inferred from homology"/>
<evidence type="ECO:0000256" key="7">
    <source>
        <dbReference type="SAM" id="MobiDB-lite"/>
    </source>
</evidence>
<accession>A0A3N2DAN3</accession>
<evidence type="ECO:0000256" key="8">
    <source>
        <dbReference type="SAM" id="SignalP"/>
    </source>
</evidence>
<keyword evidence="4 8" id="KW-0732">Signal</keyword>
<dbReference type="Gene3D" id="3.40.50.1700">
    <property type="entry name" value="Glycoside hydrolase family 3 C-terminal domain"/>
    <property type="match status" value="1"/>
</dbReference>
<dbReference type="InterPro" id="IPR036881">
    <property type="entry name" value="Glyco_hydro_3_C_sf"/>
</dbReference>
<dbReference type="PROSITE" id="PS51257">
    <property type="entry name" value="PROKAR_LIPOPROTEIN"/>
    <property type="match status" value="1"/>
</dbReference>
<evidence type="ECO:0000313" key="11">
    <source>
        <dbReference type="Proteomes" id="UP000275356"/>
    </source>
</evidence>
<dbReference type="PANTHER" id="PTHR30620:SF16">
    <property type="entry name" value="LYSOSOMAL BETA GLUCOSIDASE"/>
    <property type="match status" value="1"/>
</dbReference>
<dbReference type="InterPro" id="IPR051915">
    <property type="entry name" value="Cellulose_Degrad_GH3"/>
</dbReference>
<evidence type="ECO:0000313" key="10">
    <source>
        <dbReference type="EMBL" id="ROR96860.1"/>
    </source>
</evidence>
<keyword evidence="6" id="KW-0326">Glycosidase</keyword>
<dbReference type="InterPro" id="IPR036962">
    <property type="entry name" value="Glyco_hydro_3_N_sf"/>
</dbReference>
<evidence type="ECO:0000256" key="2">
    <source>
        <dbReference type="ARBA" id="ARBA00005336"/>
    </source>
</evidence>
<evidence type="ECO:0000256" key="4">
    <source>
        <dbReference type="ARBA" id="ARBA00022729"/>
    </source>
</evidence>
<dbReference type="GO" id="GO:0008422">
    <property type="term" value="F:beta-glucosidase activity"/>
    <property type="evidence" value="ECO:0007669"/>
    <property type="project" value="UniProtKB-EC"/>
</dbReference>
<feature type="domain" description="Glycoside hydrolase family 3 N-terminal" evidence="9">
    <location>
        <begin position="212"/>
        <end position="423"/>
    </location>
</feature>
<dbReference type="SUPFAM" id="SSF51445">
    <property type="entry name" value="(Trans)glycosidases"/>
    <property type="match status" value="1"/>
</dbReference>
<dbReference type="GO" id="GO:0009251">
    <property type="term" value="P:glucan catabolic process"/>
    <property type="evidence" value="ECO:0007669"/>
    <property type="project" value="TreeGrafter"/>
</dbReference>
<evidence type="ECO:0000256" key="3">
    <source>
        <dbReference type="ARBA" id="ARBA00012744"/>
    </source>
</evidence>
<dbReference type="OrthoDB" id="3187421at2"/>
<dbReference type="RefSeq" id="WP_123738981.1">
    <property type="nucleotide sequence ID" value="NZ_RKHQ01000001.1"/>
</dbReference>
<dbReference type="EC" id="3.2.1.21" evidence="3"/>
<sequence length="798" mass="84742">MTIARGSVRPVLAGAALVSALALVLAGCTSTPSTDPSDGASASASGTTAGDENTYSTREVNDGKTTFVEVTNPDGGKTLSYSPDSGIELLDVTHGDLTYAFKDMNRNGELDTWEDWRLDASERAADLAQQLSVEQIQGLMLFSSHERSPADGLTDAQKTYLSDDRLRNVLNAADNQIAPSVTWVNEMEAFVEGLASEDEPYVPVNFSSDPRSDAAGGYTASAVTDISVWPNSLGLAATFSPETVLQFGQMASEEYRALGINMALSPQIDLVTDPRWSRNNGTFGEDPELTGQLGAAYVEGFQSGESSVATTTKHFPGDGSGEGGRESHTDIGKFAVYPGGNEQGSFEPFKSTLDSGAVMLSYSIGIAADGSAAFGDKVATAYDKEKVGLLRDAGYDGVIMTDWRVTHDIEAFGGPWGMETATEEERHYAVIQSDVDMFGGNNVLAPVKAAYDLWQADFEAGNGVVDVDAETRFRASAERIVRMIMNNGAYENPYVDLEHSTEVIGSQDKIDAGYQAQLDSVVMLKNDGAIAAAEAGDWADKTVYVPQSYDLGFDNPMLGTEYSQGPTFAIEVAQEYFGTVVTDEVELDADGKVVGYTAPDLSDVDVTVVGIKPPQQGGLFGGFDAATGTYIPISLQYRPYMADGPNVRQTSIAGNALADGTQENRSYLGQTSQISNEADLDAIERAAAAIEASGKDIPLITVIRTGEVMMDHSTVIPAEFEALSDAILIGYGVAQSAYFDVALGLHEPAARLPIGLPASMDAVEGSYEDVPKDVESYVDSAGNTYEFGFGLNYSGPIS</sequence>
<evidence type="ECO:0000256" key="5">
    <source>
        <dbReference type="ARBA" id="ARBA00022801"/>
    </source>
</evidence>
<protein>
    <recommendedName>
        <fullName evidence="3">beta-glucosidase</fullName>
        <ecNumber evidence="3">3.2.1.21</ecNumber>
    </recommendedName>
</protein>
<dbReference type="Pfam" id="PF00933">
    <property type="entry name" value="Glyco_hydro_3"/>
    <property type="match status" value="1"/>
</dbReference>
<keyword evidence="11" id="KW-1185">Reference proteome</keyword>
<dbReference type="InterPro" id="IPR001764">
    <property type="entry name" value="Glyco_hydro_3_N"/>
</dbReference>
<dbReference type="PRINTS" id="PR00133">
    <property type="entry name" value="GLHYDRLASE3"/>
</dbReference>
<comment type="similarity">
    <text evidence="2">Belongs to the glycosyl hydrolase 3 family.</text>
</comment>
<reference evidence="10 11" key="1">
    <citation type="submission" date="2018-11" db="EMBL/GenBank/DDBJ databases">
        <title>Sequencing the genomes of 1000 actinobacteria strains.</title>
        <authorList>
            <person name="Klenk H.-P."/>
        </authorList>
    </citation>
    <scope>NUCLEOTIDE SEQUENCE [LARGE SCALE GENOMIC DNA]</scope>
    <source>
        <strain evidence="10 11">DSM 13521</strain>
    </source>
</reference>
<name>A0A3N2DAN3_9MICO</name>
<evidence type="ECO:0000259" key="9">
    <source>
        <dbReference type="Pfam" id="PF00933"/>
    </source>
</evidence>
<feature type="compositionally biased region" description="Low complexity" evidence="7">
    <location>
        <begin position="29"/>
        <end position="51"/>
    </location>
</feature>
<organism evidence="10 11">
    <name type="scientific">Salana multivorans</name>
    <dbReference type="NCBI Taxonomy" id="120377"/>
    <lineage>
        <taxon>Bacteria</taxon>
        <taxon>Bacillati</taxon>
        <taxon>Actinomycetota</taxon>
        <taxon>Actinomycetes</taxon>
        <taxon>Micrococcales</taxon>
        <taxon>Beutenbergiaceae</taxon>
        <taxon>Salana</taxon>
    </lineage>
</organism>
<feature type="chain" id="PRO_5039290608" description="beta-glucosidase" evidence="8">
    <location>
        <begin position="27"/>
        <end position="798"/>
    </location>
</feature>
<evidence type="ECO:0000256" key="6">
    <source>
        <dbReference type="ARBA" id="ARBA00023295"/>
    </source>
</evidence>
<feature type="signal peptide" evidence="8">
    <location>
        <begin position="1"/>
        <end position="26"/>
    </location>
</feature>
<dbReference type="AlphaFoldDB" id="A0A3N2DAN3"/>
<dbReference type="Proteomes" id="UP000275356">
    <property type="component" value="Unassembled WGS sequence"/>
</dbReference>
<dbReference type="Gene3D" id="3.20.20.300">
    <property type="entry name" value="Glycoside hydrolase, family 3, N-terminal domain"/>
    <property type="match status" value="1"/>
</dbReference>
<dbReference type="EMBL" id="RKHQ01000001">
    <property type="protein sequence ID" value="ROR96860.1"/>
    <property type="molecule type" value="Genomic_DNA"/>
</dbReference>
<dbReference type="InterPro" id="IPR017853">
    <property type="entry name" value="GH"/>
</dbReference>
<evidence type="ECO:0000256" key="1">
    <source>
        <dbReference type="ARBA" id="ARBA00000448"/>
    </source>
</evidence>
<dbReference type="SUPFAM" id="SSF52279">
    <property type="entry name" value="Beta-D-glucan exohydrolase, C-terminal domain"/>
    <property type="match status" value="1"/>
</dbReference>
<keyword evidence="5" id="KW-0378">Hydrolase</keyword>
<feature type="region of interest" description="Disordered" evidence="7">
    <location>
        <begin position="29"/>
        <end position="77"/>
    </location>
</feature>
<dbReference type="PANTHER" id="PTHR30620">
    <property type="entry name" value="PERIPLASMIC BETA-GLUCOSIDASE-RELATED"/>
    <property type="match status" value="1"/>
</dbReference>
<gene>
    <name evidence="10" type="ORF">EDD28_1452</name>
</gene>
<comment type="catalytic activity">
    <reaction evidence="1">
        <text>Hydrolysis of terminal, non-reducing beta-D-glucosyl residues with release of beta-D-glucose.</text>
        <dbReference type="EC" id="3.2.1.21"/>
    </reaction>
</comment>
<comment type="caution">
    <text evidence="10">The sequence shown here is derived from an EMBL/GenBank/DDBJ whole genome shotgun (WGS) entry which is preliminary data.</text>
</comment>